<reference evidence="1 2" key="1">
    <citation type="submission" date="2021-04" db="EMBL/GenBank/DDBJ databases">
        <title>Whole genome sequence analysis of a thiophenic sulfur metabolizing bacteria.</title>
        <authorList>
            <person name="Akhtar N."/>
            <person name="Akram J."/>
            <person name="Aslam A."/>
        </authorList>
    </citation>
    <scope>NUCLEOTIDE SEQUENCE [LARGE SCALE GENOMIC DNA]</scope>
    <source>
        <strain evidence="1 2">3OW</strain>
    </source>
</reference>
<comment type="caution">
    <text evidence="1">The sequence shown here is derived from an EMBL/GenBank/DDBJ whole genome shotgun (WGS) entry which is preliminary data.</text>
</comment>
<feature type="non-terminal residue" evidence="1">
    <location>
        <position position="62"/>
    </location>
</feature>
<name>A0ABS5NN21_TSUPA</name>
<accession>A0ABS5NN21</accession>
<evidence type="ECO:0000313" key="1">
    <source>
        <dbReference type="EMBL" id="MBS4105037.1"/>
    </source>
</evidence>
<dbReference type="EMBL" id="JAGXOE010000807">
    <property type="protein sequence ID" value="MBS4105037.1"/>
    <property type="molecule type" value="Genomic_DNA"/>
</dbReference>
<gene>
    <name evidence="1" type="ORF">KFZ73_27855</name>
</gene>
<proteinExistence type="predicted"/>
<protein>
    <submittedName>
        <fullName evidence="1">Uncharacterized protein</fullName>
    </submittedName>
</protein>
<keyword evidence="2" id="KW-1185">Reference proteome</keyword>
<dbReference type="Proteomes" id="UP000676853">
    <property type="component" value="Unassembled WGS sequence"/>
</dbReference>
<sequence length="62" mass="6632">MVLPGTDEFDGSAMFGSCDAIEQECDEDMNGSGRWCGISTLLTGGAAMRRRELSGWDRGDLG</sequence>
<evidence type="ECO:0000313" key="2">
    <source>
        <dbReference type="Proteomes" id="UP000676853"/>
    </source>
</evidence>
<dbReference type="RefSeq" id="WP_212555817.1">
    <property type="nucleotide sequence ID" value="NZ_JAGXOE010000807.1"/>
</dbReference>
<organism evidence="1 2">
    <name type="scientific">Tsukamurella paurometabola</name>
    <name type="common">Corynebacterium paurometabolum</name>
    <dbReference type="NCBI Taxonomy" id="2061"/>
    <lineage>
        <taxon>Bacteria</taxon>
        <taxon>Bacillati</taxon>
        <taxon>Actinomycetota</taxon>
        <taxon>Actinomycetes</taxon>
        <taxon>Mycobacteriales</taxon>
        <taxon>Tsukamurellaceae</taxon>
        <taxon>Tsukamurella</taxon>
    </lineage>
</organism>